<dbReference type="GO" id="GO:0000139">
    <property type="term" value="C:Golgi membrane"/>
    <property type="evidence" value="ECO:0007669"/>
    <property type="project" value="TreeGrafter"/>
</dbReference>
<keyword evidence="3" id="KW-0808">Transferase</keyword>
<dbReference type="PANTHER" id="PTHR31306:SF4">
    <property type="entry name" value="ALPHA-1,2-GALACTOSYLTRANSFERASE"/>
    <property type="match status" value="1"/>
</dbReference>
<keyword evidence="4" id="KW-0732">Signal</keyword>
<dbReference type="GO" id="GO:0006487">
    <property type="term" value="P:protein N-linked glycosylation"/>
    <property type="evidence" value="ECO:0007669"/>
    <property type="project" value="TreeGrafter"/>
</dbReference>
<organism evidence="5 6">
    <name type="scientific">Polarella glacialis</name>
    <name type="common">Dinoflagellate</name>
    <dbReference type="NCBI Taxonomy" id="89957"/>
    <lineage>
        <taxon>Eukaryota</taxon>
        <taxon>Sar</taxon>
        <taxon>Alveolata</taxon>
        <taxon>Dinophyceae</taxon>
        <taxon>Suessiales</taxon>
        <taxon>Suessiaceae</taxon>
        <taxon>Polarella</taxon>
    </lineage>
</organism>
<dbReference type="GO" id="GO:0016757">
    <property type="term" value="F:glycosyltransferase activity"/>
    <property type="evidence" value="ECO:0007669"/>
    <property type="project" value="UniProtKB-KW"/>
</dbReference>
<evidence type="ECO:0000256" key="1">
    <source>
        <dbReference type="ARBA" id="ARBA00005664"/>
    </source>
</evidence>
<comment type="similarity">
    <text evidence="1">Belongs to the glycosyltransferase 34 family.</text>
</comment>
<dbReference type="Gene3D" id="3.90.550.10">
    <property type="entry name" value="Spore Coat Polysaccharide Biosynthesis Protein SpsA, Chain A"/>
    <property type="match status" value="1"/>
</dbReference>
<dbReference type="AlphaFoldDB" id="A0A813HV09"/>
<dbReference type="InterPro" id="IPR029044">
    <property type="entry name" value="Nucleotide-diphossugar_trans"/>
</dbReference>
<protein>
    <recommendedName>
        <fullName evidence="7">Nucleotide-diphospho-sugar transferase domain-containing protein</fullName>
    </recommendedName>
</protein>
<feature type="signal peptide" evidence="4">
    <location>
        <begin position="1"/>
        <end position="16"/>
    </location>
</feature>
<evidence type="ECO:0008006" key="7">
    <source>
        <dbReference type="Google" id="ProtNLM"/>
    </source>
</evidence>
<evidence type="ECO:0000313" key="6">
    <source>
        <dbReference type="Proteomes" id="UP000626109"/>
    </source>
</evidence>
<keyword evidence="2" id="KW-0328">Glycosyltransferase</keyword>
<dbReference type="Pfam" id="PF05637">
    <property type="entry name" value="Glyco_transf_34"/>
    <property type="match status" value="1"/>
</dbReference>
<evidence type="ECO:0000256" key="2">
    <source>
        <dbReference type="ARBA" id="ARBA00022676"/>
    </source>
</evidence>
<accession>A0A813HV09</accession>
<comment type="caution">
    <text evidence="5">The sequence shown here is derived from an EMBL/GenBank/DDBJ whole genome shotgun (WGS) entry which is preliminary data.</text>
</comment>
<dbReference type="Proteomes" id="UP000626109">
    <property type="component" value="Unassembled WGS sequence"/>
</dbReference>
<evidence type="ECO:0000256" key="4">
    <source>
        <dbReference type="SAM" id="SignalP"/>
    </source>
</evidence>
<evidence type="ECO:0000256" key="3">
    <source>
        <dbReference type="ARBA" id="ARBA00022679"/>
    </source>
</evidence>
<dbReference type="EMBL" id="CAJNNW010001836">
    <property type="protein sequence ID" value="CAE8641325.1"/>
    <property type="molecule type" value="Genomic_DNA"/>
</dbReference>
<name>A0A813HV09_POLGL</name>
<evidence type="ECO:0000313" key="5">
    <source>
        <dbReference type="EMBL" id="CAE8641325.1"/>
    </source>
</evidence>
<proteinExistence type="inferred from homology"/>
<reference evidence="5" key="1">
    <citation type="submission" date="2021-02" db="EMBL/GenBank/DDBJ databases">
        <authorList>
            <person name="Dougan E. K."/>
            <person name="Rhodes N."/>
            <person name="Thang M."/>
            <person name="Chan C."/>
        </authorList>
    </citation>
    <scope>NUCLEOTIDE SEQUENCE</scope>
</reference>
<feature type="chain" id="PRO_5032468099" description="Nucleotide-diphospho-sugar transferase domain-containing protein" evidence="4">
    <location>
        <begin position="17"/>
        <end position="302"/>
    </location>
</feature>
<dbReference type="PANTHER" id="PTHR31306">
    <property type="entry name" value="ALPHA-1,6-MANNOSYLTRANSFERASE MNN11-RELATED"/>
    <property type="match status" value="1"/>
</dbReference>
<gene>
    <name evidence="5" type="ORF">PGLA2088_LOCUS2300</name>
</gene>
<sequence>MSWLTGLAACVLLAQALPDPRENNLDNCTFELVIVDDRPLPKRSFEVNPDTFWSMTAVVNYVYAKSHGYGFQYVQATNSSLTGRQSGWHKVLFMAQRLREVVDQECLWFLYIESDAFVREIDTPLPSLVSRLLRRYHRPVAFAGEPAVIFARERSIEHPFGLGHSVKFFQPAKAWLNSGVFLVKANDASRRLFDAWAAQCNGSESGERDHRDLASWSDLDQAVITNLVDQNVDGFRDTVLAVDMLEFNSPWGRFVQHNWGDEHTDRGDAFWDALVRIDYTGLPRIHQALKSIRRGSIVWKPR</sequence>
<dbReference type="InterPro" id="IPR008630">
    <property type="entry name" value="Glyco_trans_34"/>
</dbReference>